<reference evidence="2" key="1">
    <citation type="journal article" date="2012" name="Science">
        <title>The Paleozoic origin of enzymatic lignin decomposition reconstructed from 31 fungal genomes.</title>
        <authorList>
            <person name="Floudas D."/>
            <person name="Binder M."/>
            <person name="Riley R."/>
            <person name="Barry K."/>
            <person name="Blanchette R.A."/>
            <person name="Henrissat B."/>
            <person name="Martinez A.T."/>
            <person name="Otillar R."/>
            <person name="Spatafora J.W."/>
            <person name="Yadav J.S."/>
            <person name="Aerts A."/>
            <person name="Benoit I."/>
            <person name="Boyd A."/>
            <person name="Carlson A."/>
            <person name="Copeland A."/>
            <person name="Coutinho P.M."/>
            <person name="de Vries R.P."/>
            <person name="Ferreira P."/>
            <person name="Findley K."/>
            <person name="Foster B."/>
            <person name="Gaskell J."/>
            <person name="Glotzer D."/>
            <person name="Gorecki P."/>
            <person name="Heitman J."/>
            <person name="Hesse C."/>
            <person name="Hori C."/>
            <person name="Igarashi K."/>
            <person name="Jurgens J.A."/>
            <person name="Kallen N."/>
            <person name="Kersten P."/>
            <person name="Kohler A."/>
            <person name="Kuees U."/>
            <person name="Kumar T.K.A."/>
            <person name="Kuo A."/>
            <person name="LaButti K."/>
            <person name="Larrondo L.F."/>
            <person name="Lindquist E."/>
            <person name="Ling A."/>
            <person name="Lombard V."/>
            <person name="Lucas S."/>
            <person name="Lundell T."/>
            <person name="Martin R."/>
            <person name="McLaughlin D.J."/>
            <person name="Morgenstern I."/>
            <person name="Morin E."/>
            <person name="Murat C."/>
            <person name="Nagy L.G."/>
            <person name="Nolan M."/>
            <person name="Ohm R.A."/>
            <person name="Patyshakuliyeva A."/>
            <person name="Rokas A."/>
            <person name="Ruiz-Duenas F.J."/>
            <person name="Sabat G."/>
            <person name="Salamov A."/>
            <person name="Samejima M."/>
            <person name="Schmutz J."/>
            <person name="Slot J.C."/>
            <person name="St John F."/>
            <person name="Stenlid J."/>
            <person name="Sun H."/>
            <person name="Sun S."/>
            <person name="Syed K."/>
            <person name="Tsang A."/>
            <person name="Wiebenga A."/>
            <person name="Young D."/>
            <person name="Pisabarro A."/>
            <person name="Eastwood D.C."/>
            <person name="Martin F."/>
            <person name="Cullen D."/>
            <person name="Grigoriev I.V."/>
            <person name="Hibbett D.S."/>
        </authorList>
    </citation>
    <scope>NUCLEOTIDE SEQUENCE [LARGE SCALE GENOMIC DNA]</scope>
    <source>
        <strain evidence="2">TFB10046</strain>
    </source>
</reference>
<accession>J0WS65</accession>
<name>J0WS65_AURST</name>
<evidence type="ECO:0000313" key="2">
    <source>
        <dbReference type="Proteomes" id="UP000006514"/>
    </source>
</evidence>
<organism evidence="1 2">
    <name type="scientific">Auricularia subglabra (strain TFB-10046 / SS5)</name>
    <name type="common">White-rot fungus</name>
    <name type="synonym">Auricularia delicata (strain TFB10046)</name>
    <dbReference type="NCBI Taxonomy" id="717982"/>
    <lineage>
        <taxon>Eukaryota</taxon>
        <taxon>Fungi</taxon>
        <taxon>Dikarya</taxon>
        <taxon>Basidiomycota</taxon>
        <taxon>Agaricomycotina</taxon>
        <taxon>Agaricomycetes</taxon>
        <taxon>Auriculariales</taxon>
        <taxon>Auriculariaceae</taxon>
        <taxon>Auricularia</taxon>
    </lineage>
</organism>
<dbReference type="Proteomes" id="UP000006514">
    <property type="component" value="Unassembled WGS sequence"/>
</dbReference>
<keyword evidence="2" id="KW-1185">Reference proteome</keyword>
<dbReference type="EMBL" id="JH687914">
    <property type="protein sequence ID" value="EJD34912.1"/>
    <property type="molecule type" value="Genomic_DNA"/>
</dbReference>
<dbReference type="AlphaFoldDB" id="J0WS65"/>
<protein>
    <submittedName>
        <fullName evidence="1">Uncharacterized protein</fullName>
    </submittedName>
</protein>
<dbReference type="InParanoid" id="J0WS65"/>
<proteinExistence type="predicted"/>
<evidence type="ECO:0000313" key="1">
    <source>
        <dbReference type="EMBL" id="EJD34912.1"/>
    </source>
</evidence>
<dbReference type="KEGG" id="adl:AURDEDRAFT_176042"/>
<sequence>MTLVEFLAGVLAVYATPNPVAFGGNTGLMNVFVPGPGVLNVEVNGLGCFYNASFFFLWSVRGYVRTYEFDGILDDLGLVLGDVLGLLDPALSDFSQFGC</sequence>
<gene>
    <name evidence="1" type="ORF">AURDEDRAFT_176042</name>
</gene>